<dbReference type="Pfam" id="PF01161">
    <property type="entry name" value="PBP"/>
    <property type="match status" value="1"/>
</dbReference>
<dbReference type="InterPro" id="IPR008914">
    <property type="entry name" value="PEBP"/>
</dbReference>
<keyword evidence="1" id="KW-0732">Signal</keyword>
<name>A0AAY4ATU1_9TELE</name>
<feature type="signal peptide" evidence="1">
    <location>
        <begin position="1"/>
        <end position="22"/>
    </location>
</feature>
<keyword evidence="3" id="KW-1185">Reference proteome</keyword>
<dbReference type="RefSeq" id="XP_028851269.1">
    <property type="nucleotide sequence ID" value="XM_028995436.1"/>
</dbReference>
<reference evidence="2" key="3">
    <citation type="submission" date="2025-09" db="UniProtKB">
        <authorList>
            <consortium name="Ensembl"/>
        </authorList>
    </citation>
    <scope>IDENTIFICATION</scope>
</reference>
<evidence type="ECO:0008006" key="4">
    <source>
        <dbReference type="Google" id="ProtNLM"/>
    </source>
</evidence>
<accession>A0AAY4ATU1</accession>
<dbReference type="InterPro" id="IPR036610">
    <property type="entry name" value="PEBP-like_sf"/>
</dbReference>
<proteinExistence type="predicted"/>
<dbReference type="PANTHER" id="PTHR11362">
    <property type="entry name" value="PHOSPHATIDYLETHANOLAMINE-BINDING PROTEIN"/>
    <property type="match status" value="1"/>
</dbReference>
<dbReference type="Ensembl" id="ENSDCDT00010012820.1">
    <property type="protein sequence ID" value="ENSDCDP00010012228.1"/>
    <property type="gene ID" value="ENSDCDG00010005471.1"/>
</dbReference>
<evidence type="ECO:0000313" key="3">
    <source>
        <dbReference type="Proteomes" id="UP000694580"/>
    </source>
</evidence>
<evidence type="ECO:0000313" key="2">
    <source>
        <dbReference type="Ensembl" id="ENSDCDP00010012228.1"/>
    </source>
</evidence>
<dbReference type="SUPFAM" id="SSF49777">
    <property type="entry name" value="PEBP-like"/>
    <property type="match status" value="1"/>
</dbReference>
<reference evidence="2 3" key="1">
    <citation type="submission" date="2020-06" db="EMBL/GenBank/DDBJ databases">
        <authorList>
            <consortium name="Wellcome Sanger Institute Data Sharing"/>
        </authorList>
    </citation>
    <scope>NUCLEOTIDE SEQUENCE [LARGE SCALE GENOMIC DNA]</scope>
</reference>
<reference evidence="2" key="2">
    <citation type="submission" date="2025-08" db="UniProtKB">
        <authorList>
            <consortium name="Ensembl"/>
        </authorList>
    </citation>
    <scope>IDENTIFICATION</scope>
</reference>
<evidence type="ECO:0000256" key="1">
    <source>
        <dbReference type="SAM" id="SignalP"/>
    </source>
</evidence>
<dbReference type="CDD" id="cd00866">
    <property type="entry name" value="PEBP_euk"/>
    <property type="match status" value="1"/>
</dbReference>
<dbReference type="GeneTree" id="ENSGT00940000162387"/>
<dbReference type="GeneID" id="114799152"/>
<dbReference type="Proteomes" id="UP000694580">
    <property type="component" value="Chromosome 11"/>
</dbReference>
<dbReference type="PANTHER" id="PTHR11362:SF82">
    <property type="entry name" value="PHOSPHATIDYLETHANOLAMINE-BINDING PROTEIN 4"/>
    <property type="match status" value="1"/>
</dbReference>
<gene>
    <name evidence="2" type="primary">PEBP4</name>
</gene>
<organism evidence="2 3">
    <name type="scientific">Denticeps clupeoides</name>
    <name type="common">denticle herring</name>
    <dbReference type="NCBI Taxonomy" id="299321"/>
    <lineage>
        <taxon>Eukaryota</taxon>
        <taxon>Metazoa</taxon>
        <taxon>Chordata</taxon>
        <taxon>Craniata</taxon>
        <taxon>Vertebrata</taxon>
        <taxon>Euteleostomi</taxon>
        <taxon>Actinopterygii</taxon>
        <taxon>Neopterygii</taxon>
        <taxon>Teleostei</taxon>
        <taxon>Clupei</taxon>
        <taxon>Clupeiformes</taxon>
        <taxon>Denticipitoidei</taxon>
        <taxon>Denticipitidae</taxon>
        <taxon>Denticeps</taxon>
    </lineage>
</organism>
<sequence>MSRLGVFNLLAVACSLFHHTTGEPLSQSDGDFCYGGLEVIYPEVAVGDCMIIPQGFRKKITKEWGPPKVKLDCVEKKMYTLMMVDPDAPSRSNPIRSYWRHWLLTDIKSSMLRSGDIKGTVLSEYAPPSPPQRSGLHRYQFLLLEQPANQALSLSHQEKASRGEPILEVEICRGGALSLLLPRAPGTQRPPHLISTGSWDPQAFIARFGLGHPVATVQFLTQNYND</sequence>
<protein>
    <recommendedName>
        <fullName evidence="4">Phosphatidylethanolamine-binding protein 4</fullName>
    </recommendedName>
</protein>
<feature type="chain" id="PRO_5044333630" description="Phosphatidylethanolamine-binding protein 4" evidence="1">
    <location>
        <begin position="23"/>
        <end position="226"/>
    </location>
</feature>
<dbReference type="Gene3D" id="3.90.280.10">
    <property type="entry name" value="PEBP-like"/>
    <property type="match status" value="1"/>
</dbReference>
<dbReference type="InterPro" id="IPR035810">
    <property type="entry name" value="PEBP_euk"/>
</dbReference>
<dbReference type="AlphaFoldDB" id="A0AAY4ATU1"/>